<organism evidence="1 2">
    <name type="scientific">Mycoplana dimorpha</name>
    <dbReference type="NCBI Taxonomy" id="28320"/>
    <lineage>
        <taxon>Bacteria</taxon>
        <taxon>Pseudomonadati</taxon>
        <taxon>Pseudomonadota</taxon>
        <taxon>Alphaproteobacteria</taxon>
        <taxon>Hyphomicrobiales</taxon>
        <taxon>Rhizobiaceae</taxon>
        <taxon>Mycoplana</taxon>
    </lineage>
</organism>
<reference evidence="1 2" key="1">
    <citation type="submission" date="2018-04" db="EMBL/GenBank/DDBJ databases">
        <title>Genomic Encyclopedia of Type Strains, Phase IV (KMG-IV): sequencing the most valuable type-strain genomes for metagenomic binning, comparative biology and taxonomic classification.</title>
        <authorList>
            <person name="Goeker M."/>
        </authorList>
    </citation>
    <scope>NUCLEOTIDE SEQUENCE [LARGE SCALE GENOMIC DNA]</scope>
    <source>
        <strain evidence="1 2">DSM 7138</strain>
    </source>
</reference>
<dbReference type="InterPro" id="IPR014956">
    <property type="entry name" value="ParBc_2"/>
</dbReference>
<accession>A0A2T5B3I5</accession>
<protein>
    <recommendedName>
        <fullName evidence="3">ParB-like nuclease family protein</fullName>
    </recommendedName>
</protein>
<dbReference type="RefSeq" id="WP_108003865.1">
    <property type="nucleotide sequence ID" value="NZ_JBHEEX010000005.1"/>
</dbReference>
<dbReference type="InterPro" id="IPR016932">
    <property type="entry name" value="UCP029669"/>
</dbReference>
<dbReference type="OrthoDB" id="552416at2"/>
<dbReference type="Gene3D" id="1.10.8.10">
    <property type="entry name" value="DNA helicase RuvA subunit, C-terminal domain"/>
    <property type="match status" value="1"/>
</dbReference>
<dbReference type="Proteomes" id="UP000241247">
    <property type="component" value="Unassembled WGS sequence"/>
</dbReference>
<evidence type="ECO:0008006" key="3">
    <source>
        <dbReference type="Google" id="ProtNLM"/>
    </source>
</evidence>
<dbReference type="Pfam" id="PF08857">
    <property type="entry name" value="ParBc_2"/>
    <property type="match status" value="1"/>
</dbReference>
<evidence type="ECO:0000313" key="1">
    <source>
        <dbReference type="EMBL" id="PTM93543.1"/>
    </source>
</evidence>
<keyword evidence="2" id="KW-1185">Reference proteome</keyword>
<gene>
    <name evidence="1" type="ORF">C7449_106229</name>
</gene>
<evidence type="ECO:0000313" key="2">
    <source>
        <dbReference type="Proteomes" id="UP000241247"/>
    </source>
</evidence>
<comment type="caution">
    <text evidence="1">The sequence shown here is derived from an EMBL/GenBank/DDBJ whole genome shotgun (WGS) entry which is preliminary data.</text>
</comment>
<name>A0A2T5B3I5_MYCDI</name>
<sequence length="205" mass="23117">MPRNVLPILHTVSVGDLRPTQITVGLREVALKRRDLRAMSAGKTGMFLARHSLPAVIGPKGRYHIVDHHHLALALRKEGIKQVLVTVICDLSVLDKDAFLTVLDNRAWMHPFDASGTRRSYRDVPKSLEDLADDPYRSLAGEVRRRGGYAKVDTPFTEFLWADFFRRKIDSDDLKDNFEKAAELALLLARQKSADYLPGWSGPET</sequence>
<dbReference type="InterPro" id="IPR036086">
    <property type="entry name" value="ParB/Sulfiredoxin_sf"/>
</dbReference>
<dbReference type="CDD" id="cd16390">
    <property type="entry name" value="ParB_N_Srx_like"/>
    <property type="match status" value="1"/>
</dbReference>
<dbReference type="Gene3D" id="3.90.1530.10">
    <property type="entry name" value="Conserved hypothetical protein from pyrococcus furiosus pfu- 392566-001, ParB domain"/>
    <property type="match status" value="1"/>
</dbReference>
<dbReference type="AlphaFoldDB" id="A0A2T5B3I5"/>
<dbReference type="EMBL" id="PZZZ01000006">
    <property type="protein sequence ID" value="PTM93543.1"/>
    <property type="molecule type" value="Genomic_DNA"/>
</dbReference>
<dbReference type="SUPFAM" id="SSF110849">
    <property type="entry name" value="ParB/Sulfiredoxin"/>
    <property type="match status" value="1"/>
</dbReference>
<dbReference type="PIRSF" id="PIRSF029669">
    <property type="entry name" value="UCP029669"/>
    <property type="match status" value="1"/>
</dbReference>
<proteinExistence type="predicted"/>